<keyword evidence="4" id="KW-0560">Oxidoreductase</keyword>
<organism evidence="5 6">
    <name type="scientific">Actinacidiphila yanglinensis</name>
    <dbReference type="NCBI Taxonomy" id="310779"/>
    <lineage>
        <taxon>Bacteria</taxon>
        <taxon>Bacillati</taxon>
        <taxon>Actinomycetota</taxon>
        <taxon>Actinomycetes</taxon>
        <taxon>Kitasatosporales</taxon>
        <taxon>Streptomycetaceae</taxon>
        <taxon>Actinacidiphila</taxon>
    </lineage>
</organism>
<keyword evidence="6" id="KW-1185">Reference proteome</keyword>
<dbReference type="SUPFAM" id="SSF48264">
    <property type="entry name" value="Cytochrome P450"/>
    <property type="match status" value="1"/>
</dbReference>
<evidence type="ECO:0000256" key="2">
    <source>
        <dbReference type="ARBA" id="ARBA00010617"/>
    </source>
</evidence>
<dbReference type="Proteomes" id="UP000236754">
    <property type="component" value="Unassembled WGS sequence"/>
</dbReference>
<dbReference type="InterPro" id="IPR050121">
    <property type="entry name" value="Cytochrome_P450_monoxygenase"/>
</dbReference>
<accession>A0A1H6E2I7</accession>
<evidence type="ECO:0000313" key="5">
    <source>
        <dbReference type="EMBL" id="SEG91334.1"/>
    </source>
</evidence>
<evidence type="ECO:0000256" key="1">
    <source>
        <dbReference type="ARBA" id="ARBA00001971"/>
    </source>
</evidence>
<comment type="cofactor">
    <cofactor evidence="1 3">
        <name>heme</name>
        <dbReference type="ChEBI" id="CHEBI:30413"/>
    </cofactor>
</comment>
<gene>
    <name evidence="5" type="ORF">SAMN05216223_12386</name>
</gene>
<protein>
    <submittedName>
        <fullName evidence="5">Pentalenene oxygenase</fullName>
    </submittedName>
</protein>
<dbReference type="Gene3D" id="1.10.630.10">
    <property type="entry name" value="Cytochrome P450"/>
    <property type="match status" value="1"/>
</dbReference>
<name>A0A1H6E2I7_9ACTN</name>
<dbReference type="InterPro" id="IPR002401">
    <property type="entry name" value="Cyt_P450_E_grp-I"/>
</dbReference>
<sequence>MGGGGMEFARVPGNRPVVGHFLRLRRDPLGFLESLPAYGDLARVRLGPWWVFVACHPEVAHEVLTDFRRFDRTGPVYDKVRQAMGAGLATAGYHEHRRQRLVMQPAFRHEHLRGYVEVMREQVSAATAAWQDGQELDLTEAMFELTTGVALATLFSSRLDMQETRELRSALDVFLSGLTSRAALPGIGRLPTPGNRRYARALAHWQAQVRRLIAGYGEPGTGQDDLMSRLLAARDEDGRALSHQELSDQVAVLLLAGGETTSSAVVWAIHLLSGRPDVLAAVRAEADAVLGGRAAGLADLPRLELTGRVVKETLRLYPPGWLTLRTATRDTTLGGHQLATGSMVLVSPYLLHRREDFHQDAARFEPDRWLEGPPATRGAYLPFGAGATKCIGEEFGEAEATVILASLLGRWELTPTGGPVTCSARLVLSPASFPVRLTARTPSG</sequence>
<dbReference type="Pfam" id="PF00067">
    <property type="entry name" value="p450"/>
    <property type="match status" value="1"/>
</dbReference>
<keyword evidence="3 4" id="KW-0479">Metal-binding</keyword>
<keyword evidence="3 4" id="KW-0349">Heme</keyword>
<dbReference type="PANTHER" id="PTHR24305:SF166">
    <property type="entry name" value="CYTOCHROME P450 12A4, MITOCHONDRIAL-RELATED"/>
    <property type="match status" value="1"/>
</dbReference>
<dbReference type="GO" id="GO:0004497">
    <property type="term" value="F:monooxygenase activity"/>
    <property type="evidence" value="ECO:0007669"/>
    <property type="project" value="UniProtKB-KW"/>
</dbReference>
<dbReference type="OrthoDB" id="4746309at2"/>
<dbReference type="PRINTS" id="PR00385">
    <property type="entry name" value="P450"/>
</dbReference>
<dbReference type="GO" id="GO:0005506">
    <property type="term" value="F:iron ion binding"/>
    <property type="evidence" value="ECO:0007669"/>
    <property type="project" value="InterPro"/>
</dbReference>
<reference evidence="5 6" key="1">
    <citation type="submission" date="2016-10" db="EMBL/GenBank/DDBJ databases">
        <authorList>
            <person name="de Groot N.N."/>
        </authorList>
    </citation>
    <scope>NUCLEOTIDE SEQUENCE [LARGE SCALE GENOMIC DNA]</scope>
    <source>
        <strain evidence="5 6">CGMCC 4.2023</strain>
    </source>
</reference>
<dbReference type="InterPro" id="IPR001128">
    <property type="entry name" value="Cyt_P450"/>
</dbReference>
<dbReference type="InterPro" id="IPR017972">
    <property type="entry name" value="Cyt_P450_CS"/>
</dbReference>
<dbReference type="RefSeq" id="WP_160145170.1">
    <property type="nucleotide sequence ID" value="NZ_FNVU01000023.1"/>
</dbReference>
<evidence type="ECO:0000313" key="6">
    <source>
        <dbReference type="Proteomes" id="UP000236754"/>
    </source>
</evidence>
<feature type="binding site" description="axial binding residue" evidence="3">
    <location>
        <position position="390"/>
    </location>
    <ligand>
        <name>heme</name>
        <dbReference type="ChEBI" id="CHEBI:30413"/>
    </ligand>
    <ligandPart>
        <name>Fe</name>
        <dbReference type="ChEBI" id="CHEBI:18248"/>
    </ligandPart>
</feature>
<dbReference type="EMBL" id="FNVU01000023">
    <property type="protein sequence ID" value="SEG91334.1"/>
    <property type="molecule type" value="Genomic_DNA"/>
</dbReference>
<dbReference type="PRINTS" id="PR00463">
    <property type="entry name" value="EP450I"/>
</dbReference>
<dbReference type="GO" id="GO:0016705">
    <property type="term" value="F:oxidoreductase activity, acting on paired donors, with incorporation or reduction of molecular oxygen"/>
    <property type="evidence" value="ECO:0007669"/>
    <property type="project" value="InterPro"/>
</dbReference>
<comment type="similarity">
    <text evidence="2 4">Belongs to the cytochrome P450 family.</text>
</comment>
<dbReference type="InterPro" id="IPR036396">
    <property type="entry name" value="Cyt_P450_sf"/>
</dbReference>
<keyword evidence="4" id="KW-0503">Monooxygenase</keyword>
<keyword evidence="3 4" id="KW-0408">Iron</keyword>
<proteinExistence type="inferred from homology"/>
<evidence type="ECO:0000256" key="3">
    <source>
        <dbReference type="PIRSR" id="PIRSR602401-1"/>
    </source>
</evidence>
<dbReference type="AlphaFoldDB" id="A0A1H6E2I7"/>
<dbReference type="PROSITE" id="PS00086">
    <property type="entry name" value="CYTOCHROME_P450"/>
    <property type="match status" value="1"/>
</dbReference>
<dbReference type="PANTHER" id="PTHR24305">
    <property type="entry name" value="CYTOCHROME P450"/>
    <property type="match status" value="1"/>
</dbReference>
<evidence type="ECO:0000256" key="4">
    <source>
        <dbReference type="RuleBase" id="RU000461"/>
    </source>
</evidence>
<dbReference type="GO" id="GO:0020037">
    <property type="term" value="F:heme binding"/>
    <property type="evidence" value="ECO:0007669"/>
    <property type="project" value="InterPro"/>
</dbReference>